<name>A0A5J5ELI9_9PEZI</name>
<dbReference type="EMBL" id="VXIS01000206">
    <property type="protein sequence ID" value="KAA8896891.1"/>
    <property type="molecule type" value="Genomic_DNA"/>
</dbReference>
<accession>A0A5J5ELI9</accession>
<evidence type="ECO:0000313" key="2">
    <source>
        <dbReference type="Proteomes" id="UP000326924"/>
    </source>
</evidence>
<organism evidence="1 2">
    <name type="scientific">Sphaerosporella brunnea</name>
    <dbReference type="NCBI Taxonomy" id="1250544"/>
    <lineage>
        <taxon>Eukaryota</taxon>
        <taxon>Fungi</taxon>
        <taxon>Dikarya</taxon>
        <taxon>Ascomycota</taxon>
        <taxon>Pezizomycotina</taxon>
        <taxon>Pezizomycetes</taxon>
        <taxon>Pezizales</taxon>
        <taxon>Pyronemataceae</taxon>
        <taxon>Sphaerosporella</taxon>
    </lineage>
</organism>
<proteinExistence type="predicted"/>
<evidence type="ECO:0000313" key="1">
    <source>
        <dbReference type="EMBL" id="KAA8896891.1"/>
    </source>
</evidence>
<gene>
    <name evidence="1" type="ORF">FN846DRAFT_964617</name>
</gene>
<comment type="caution">
    <text evidence="1">The sequence shown here is derived from an EMBL/GenBank/DDBJ whole genome shotgun (WGS) entry which is preliminary data.</text>
</comment>
<reference evidence="1 2" key="1">
    <citation type="submission" date="2019-09" db="EMBL/GenBank/DDBJ databases">
        <title>Draft genome of the ectomycorrhizal ascomycete Sphaerosporella brunnea.</title>
        <authorList>
            <consortium name="DOE Joint Genome Institute"/>
            <person name="Benucci G.M."/>
            <person name="Marozzi G."/>
            <person name="Antonielli L."/>
            <person name="Sanchez S."/>
            <person name="Marco P."/>
            <person name="Wang X."/>
            <person name="Falini L.B."/>
            <person name="Barry K."/>
            <person name="Haridas S."/>
            <person name="Lipzen A."/>
            <person name="Labutti K."/>
            <person name="Grigoriev I.V."/>
            <person name="Murat C."/>
            <person name="Martin F."/>
            <person name="Albertini E."/>
            <person name="Donnini D."/>
            <person name="Bonito G."/>
        </authorList>
    </citation>
    <scope>NUCLEOTIDE SEQUENCE [LARGE SCALE GENOMIC DNA]</scope>
    <source>
        <strain evidence="1 2">Sb_GMNB300</strain>
    </source>
</reference>
<dbReference type="Proteomes" id="UP000326924">
    <property type="component" value="Unassembled WGS sequence"/>
</dbReference>
<dbReference type="OrthoDB" id="5401962at2759"/>
<dbReference type="InterPro" id="IPR036397">
    <property type="entry name" value="RNaseH_sf"/>
</dbReference>
<dbReference type="AlphaFoldDB" id="A0A5J5ELI9"/>
<protein>
    <recommendedName>
        <fullName evidence="3">Tc1-like transposase DDE domain-containing protein</fullName>
    </recommendedName>
</protein>
<keyword evidence="2" id="KW-1185">Reference proteome</keyword>
<dbReference type="InParanoid" id="A0A5J5ELI9"/>
<evidence type="ECO:0008006" key="3">
    <source>
        <dbReference type="Google" id="ProtNLM"/>
    </source>
</evidence>
<dbReference type="GO" id="GO:0003676">
    <property type="term" value="F:nucleic acid binding"/>
    <property type="evidence" value="ECO:0007669"/>
    <property type="project" value="InterPro"/>
</dbReference>
<dbReference type="Gene3D" id="3.30.420.10">
    <property type="entry name" value="Ribonuclease H-like superfamily/Ribonuclease H"/>
    <property type="match status" value="1"/>
</dbReference>
<sequence>MYLPKFHPELNHIEFFWCQAKYYARKNCTYSFEDLRKTVPMALDHVKNTTILGNYRSCLQKMEAYRANIMYGSAEWKALTSHKKVYLPGDDR</sequence>